<evidence type="ECO:0000256" key="6">
    <source>
        <dbReference type="ARBA" id="ARBA00022771"/>
    </source>
</evidence>
<organism evidence="17 18">
    <name type="scientific">Pycnoporus cinnabarinus</name>
    <name type="common">Cinnabar-red polypore</name>
    <name type="synonym">Trametes cinnabarina</name>
    <dbReference type="NCBI Taxonomy" id="5643"/>
    <lineage>
        <taxon>Eukaryota</taxon>
        <taxon>Fungi</taxon>
        <taxon>Dikarya</taxon>
        <taxon>Basidiomycota</taxon>
        <taxon>Agaricomycotina</taxon>
        <taxon>Agaricomycetes</taxon>
        <taxon>Polyporales</taxon>
        <taxon>Polyporaceae</taxon>
        <taxon>Trametes</taxon>
    </lineage>
</organism>
<dbReference type="Pfam" id="PF13445">
    <property type="entry name" value="zf-RING_UBOX"/>
    <property type="match status" value="1"/>
</dbReference>
<proteinExistence type="predicted"/>
<evidence type="ECO:0000256" key="11">
    <source>
        <dbReference type="SAM" id="Coils"/>
    </source>
</evidence>
<feature type="domain" description="RRM" evidence="14">
    <location>
        <begin position="475"/>
        <end position="560"/>
    </location>
</feature>
<dbReference type="OMA" id="ACHEPHV"/>
<dbReference type="CDD" id="cd20335">
    <property type="entry name" value="BRcat_RBR"/>
    <property type="match status" value="1"/>
</dbReference>
<feature type="region of interest" description="Disordered" evidence="12">
    <location>
        <begin position="32"/>
        <end position="55"/>
    </location>
</feature>
<feature type="coiled-coil region" evidence="11">
    <location>
        <begin position="680"/>
        <end position="707"/>
    </location>
</feature>
<dbReference type="Gene3D" id="3.30.1370.210">
    <property type="match status" value="1"/>
</dbReference>
<evidence type="ECO:0000259" key="13">
    <source>
        <dbReference type="PROSITE" id="PS50089"/>
    </source>
</evidence>
<evidence type="ECO:0000259" key="14">
    <source>
        <dbReference type="PROSITE" id="PS50102"/>
    </source>
</evidence>
<dbReference type="AlphaFoldDB" id="A0A060SFQ2"/>
<dbReference type="InterPro" id="IPR013083">
    <property type="entry name" value="Znf_RING/FYVE/PHD"/>
</dbReference>
<dbReference type="InterPro" id="IPR036855">
    <property type="entry name" value="Znf_CCCH_sf"/>
</dbReference>
<keyword evidence="8 10" id="KW-0862">Zinc</keyword>
<dbReference type="PROSITE" id="PS51873">
    <property type="entry name" value="TRIAD"/>
    <property type="match status" value="1"/>
</dbReference>
<dbReference type="GO" id="GO:0061630">
    <property type="term" value="F:ubiquitin protein ligase activity"/>
    <property type="evidence" value="ECO:0007669"/>
    <property type="project" value="UniProtKB-EC"/>
</dbReference>
<evidence type="ECO:0000256" key="7">
    <source>
        <dbReference type="ARBA" id="ARBA00022786"/>
    </source>
</evidence>
<comment type="catalytic activity">
    <reaction evidence="1">
        <text>[E2 ubiquitin-conjugating enzyme]-S-ubiquitinyl-L-cysteine + [acceptor protein]-L-lysine = [E2 ubiquitin-conjugating enzyme]-L-cysteine + [acceptor protein]-N(6)-ubiquitinyl-L-lysine.</text>
        <dbReference type="EC" id="2.3.2.31"/>
    </reaction>
</comment>
<dbReference type="InterPro" id="IPR012677">
    <property type="entry name" value="Nucleotide-bd_a/b_plait_sf"/>
</dbReference>
<name>A0A060SFQ2_PYCCI</name>
<dbReference type="InterPro" id="IPR002867">
    <property type="entry name" value="IBR_dom"/>
</dbReference>
<feature type="domain" description="RING-type" evidence="16">
    <location>
        <begin position="769"/>
        <end position="944"/>
    </location>
</feature>
<keyword evidence="5" id="KW-0677">Repeat</keyword>
<dbReference type="SUPFAM" id="SSF57850">
    <property type="entry name" value="RING/U-box"/>
    <property type="match status" value="2"/>
</dbReference>
<sequence length="944" mass="102965">MVFTTLHTSSTCVYYSQGRCAKGDQCRFFHPPVAQRTSTPPPTSDYGGHHPVVSSSKPQVTTVPFCEFHKRGLCRFGEQCKFNHSPSRPTVTGVHPPDQADIPVKTQGSTRWESRLSPSASPYLPSAQRRAPVTSNLAISPFGPCEFFLQNRCTKGNGCPFPHTIVSHATGVDLAVPIHQLVEVGHARSHSQVRNYSTTISTAEKAVCKYFLDGGCKKGAACPFHHPAGDSPELIPSPDSAALSEPEVAQAAPYPPAVEESLPIQQPVESQPVHHFQGSQEVVTRTKLACKVVYGPGAAVETITTAFESTCLILHNIPLRTTQTELIALAEAFGPLKSVVLDPPRDPKARLSARVEYLTSADAAHAAQDITEAPSLRGTSARLDLRAAERGTAVLRSTKVKLSWFAPSLTAWAHYGTLSKAKEEAARLNGMSFDGRIIRASFQTPSYRQRTSFSVEIKGLPLDASSEHLKQFCHASSITKGLPSFDVDKSVRELRALLLRQGALESFELMRSDAGAGKPKLVAFAQFYDADAAAKAVTGLNGARQTFLRGSQVFFELIHSVKYMLPHAQFVVLRAHLEALRDALQSCKLKFHDKDERGEAVERVCIRAYGSDANALTRLKSELEGLMRGYVVHDGDGEVLWHDHFSKPTGRTFLHALSAATGTFIRCDERMRTIHIFGEQAGLAATMSSLREKARQLQAELHTIDLDDATFRRVLHDGFSSFQASLGETIFFDVVHRQLVVRGDVSDLRAARAAVLSSQTGKPIQTSSSEVPCPICFCDVENPLALPCGHIYCRPCLQHYLGSLSQATGGSGGTAVAMCLAKGTQLSTAEDKDGDCKRPIPLDVIRSLLSPGEEERLLEATFLSHIHSRPQDFKYCPTADCQTVYRAAKEETVLRCPSCVVRICAFCHVEAHDGLTCAEYKDNAAGGRAPAAERIWRRTEDATT</sequence>
<dbReference type="STRING" id="5643.A0A060SFQ2"/>
<feature type="zinc finger region" description="C3H1-type" evidence="10">
    <location>
        <begin position="61"/>
        <end position="87"/>
    </location>
</feature>
<dbReference type="InterPro" id="IPR027370">
    <property type="entry name" value="Znf-RING_euk"/>
</dbReference>
<dbReference type="GO" id="GO:0003723">
    <property type="term" value="F:RNA binding"/>
    <property type="evidence" value="ECO:0007669"/>
    <property type="project" value="UniProtKB-UniRule"/>
</dbReference>
<evidence type="ECO:0000256" key="3">
    <source>
        <dbReference type="ARBA" id="ARBA00022679"/>
    </source>
</evidence>
<dbReference type="SUPFAM" id="SSF54928">
    <property type="entry name" value="RNA-binding domain, RBD"/>
    <property type="match status" value="2"/>
</dbReference>
<dbReference type="SMART" id="SM00647">
    <property type="entry name" value="IBR"/>
    <property type="match status" value="1"/>
</dbReference>
<comment type="caution">
    <text evidence="17">The sequence shown here is derived from an EMBL/GenBank/DDBJ whole genome shotgun (WGS) entry which is preliminary data.</text>
</comment>
<dbReference type="PROSITE" id="PS00518">
    <property type="entry name" value="ZF_RING_1"/>
    <property type="match status" value="1"/>
</dbReference>
<keyword evidence="18" id="KW-1185">Reference proteome</keyword>
<evidence type="ECO:0000256" key="2">
    <source>
        <dbReference type="ARBA" id="ARBA00012251"/>
    </source>
</evidence>
<feature type="domain" description="C3H1-type" evidence="15">
    <location>
        <begin position="11"/>
        <end position="33"/>
    </location>
</feature>
<feature type="domain" description="RING-type" evidence="13">
    <location>
        <begin position="773"/>
        <end position="819"/>
    </location>
</feature>
<evidence type="ECO:0000256" key="12">
    <source>
        <dbReference type="SAM" id="MobiDB-lite"/>
    </source>
</evidence>
<evidence type="ECO:0000313" key="17">
    <source>
        <dbReference type="EMBL" id="CDO73302.1"/>
    </source>
</evidence>
<dbReference type="PROSITE" id="PS50102">
    <property type="entry name" value="RRM"/>
    <property type="match status" value="2"/>
</dbReference>
<dbReference type="OrthoDB" id="1431934at2759"/>
<dbReference type="Pfam" id="PF00642">
    <property type="entry name" value="zf-CCCH"/>
    <property type="match status" value="2"/>
</dbReference>
<dbReference type="SUPFAM" id="SSF90229">
    <property type="entry name" value="CCCH zinc finger"/>
    <property type="match status" value="2"/>
</dbReference>
<dbReference type="InterPro" id="IPR000504">
    <property type="entry name" value="RRM_dom"/>
</dbReference>
<keyword evidence="9" id="KW-0694">RNA-binding</keyword>
<keyword evidence="3" id="KW-0808">Transferase</keyword>
<dbReference type="Gene3D" id="4.10.1000.10">
    <property type="entry name" value="Zinc finger, CCCH-type"/>
    <property type="match status" value="2"/>
</dbReference>
<feature type="domain" description="RRM" evidence="14">
    <location>
        <begin position="310"/>
        <end position="390"/>
    </location>
</feature>
<dbReference type="PROSITE" id="PS50103">
    <property type="entry name" value="ZF_C3H1"/>
    <property type="match status" value="4"/>
</dbReference>
<dbReference type="EMBL" id="CCBP010000120">
    <property type="protein sequence ID" value="CDO73302.1"/>
    <property type="molecule type" value="Genomic_DNA"/>
</dbReference>
<feature type="zinc finger region" description="C3H1-type" evidence="10">
    <location>
        <begin position="202"/>
        <end position="229"/>
    </location>
</feature>
<evidence type="ECO:0000259" key="15">
    <source>
        <dbReference type="PROSITE" id="PS50103"/>
    </source>
</evidence>
<feature type="domain" description="C3H1-type" evidence="15">
    <location>
        <begin position="202"/>
        <end position="229"/>
    </location>
</feature>
<dbReference type="PROSITE" id="PS50089">
    <property type="entry name" value="ZF_RING_2"/>
    <property type="match status" value="1"/>
</dbReference>
<keyword evidence="6 10" id="KW-0863">Zinc-finger</keyword>
<keyword evidence="7" id="KW-0833">Ubl conjugation pathway</keyword>
<dbReference type="HOGENOM" id="CLU_004235_0_0_1"/>
<evidence type="ECO:0000256" key="9">
    <source>
        <dbReference type="PROSITE-ProRule" id="PRU00176"/>
    </source>
</evidence>
<dbReference type="GO" id="GO:0016567">
    <property type="term" value="P:protein ubiquitination"/>
    <property type="evidence" value="ECO:0007669"/>
    <property type="project" value="InterPro"/>
</dbReference>
<dbReference type="InterPro" id="IPR000571">
    <property type="entry name" value="Znf_CCCH"/>
</dbReference>
<dbReference type="GO" id="GO:0008270">
    <property type="term" value="F:zinc ion binding"/>
    <property type="evidence" value="ECO:0007669"/>
    <property type="project" value="UniProtKB-KW"/>
</dbReference>
<keyword evidence="4 10" id="KW-0479">Metal-binding</keyword>
<evidence type="ECO:0000313" key="18">
    <source>
        <dbReference type="Proteomes" id="UP000029665"/>
    </source>
</evidence>
<feature type="domain" description="C3H1-type" evidence="15">
    <location>
        <begin position="144"/>
        <end position="166"/>
    </location>
</feature>
<keyword evidence="11" id="KW-0175">Coiled coil</keyword>
<feature type="compositionally biased region" description="Low complexity" evidence="12">
    <location>
        <begin position="115"/>
        <end position="126"/>
    </location>
</feature>
<dbReference type="SMART" id="SM00184">
    <property type="entry name" value="RING"/>
    <property type="match status" value="1"/>
</dbReference>
<dbReference type="EC" id="2.3.2.31" evidence="2"/>
<dbReference type="InterPro" id="IPR001841">
    <property type="entry name" value="Znf_RING"/>
</dbReference>
<evidence type="ECO:0000256" key="5">
    <source>
        <dbReference type="ARBA" id="ARBA00022737"/>
    </source>
</evidence>
<feature type="domain" description="C3H1-type" evidence="15">
    <location>
        <begin position="61"/>
        <end position="87"/>
    </location>
</feature>
<dbReference type="SMART" id="SM00360">
    <property type="entry name" value="RRM"/>
    <property type="match status" value="2"/>
</dbReference>
<evidence type="ECO:0000256" key="8">
    <source>
        <dbReference type="ARBA" id="ARBA00022833"/>
    </source>
</evidence>
<protein>
    <recommendedName>
        <fullName evidence="2">RBR-type E3 ubiquitin transferase</fullName>
        <ecNumber evidence="2">2.3.2.31</ecNumber>
    </recommendedName>
</protein>
<evidence type="ECO:0000256" key="10">
    <source>
        <dbReference type="PROSITE-ProRule" id="PRU00723"/>
    </source>
</evidence>
<dbReference type="Gene3D" id="3.30.70.330">
    <property type="match status" value="2"/>
</dbReference>
<feature type="region of interest" description="Disordered" evidence="12">
    <location>
        <begin position="86"/>
        <end position="126"/>
    </location>
</feature>
<accession>A0A060SFQ2</accession>
<dbReference type="InterPro" id="IPR035979">
    <property type="entry name" value="RBD_domain_sf"/>
</dbReference>
<dbReference type="InterPro" id="IPR017907">
    <property type="entry name" value="Znf_RING_CS"/>
</dbReference>
<dbReference type="CDD" id="cd00590">
    <property type="entry name" value="RRM_SF"/>
    <property type="match status" value="2"/>
</dbReference>
<evidence type="ECO:0000256" key="1">
    <source>
        <dbReference type="ARBA" id="ARBA00001798"/>
    </source>
</evidence>
<dbReference type="InterPro" id="IPR044066">
    <property type="entry name" value="TRIAD_supradom"/>
</dbReference>
<dbReference type="CDD" id="cd16449">
    <property type="entry name" value="RING-HC"/>
    <property type="match status" value="1"/>
</dbReference>
<dbReference type="Gene3D" id="3.30.40.10">
    <property type="entry name" value="Zinc/RING finger domain, C3HC4 (zinc finger)"/>
    <property type="match status" value="1"/>
</dbReference>
<reference evidence="17" key="1">
    <citation type="submission" date="2014-01" db="EMBL/GenBank/DDBJ databases">
        <title>The genome of the white-rot fungus Pycnoporus cinnabarinus: a basidiomycete model with a versatile arsenal for lignocellulosic biomass breakdown.</title>
        <authorList>
            <person name="Levasseur A."/>
            <person name="Lomascolo A."/>
            <person name="Ruiz-Duenas F.J."/>
            <person name="Uzan E."/>
            <person name="Piumi F."/>
            <person name="Kues U."/>
            <person name="Ram A.F.J."/>
            <person name="Murat C."/>
            <person name="Haon M."/>
            <person name="Benoit I."/>
            <person name="Arfi Y."/>
            <person name="Chevret D."/>
            <person name="Drula E."/>
            <person name="Kwon M.J."/>
            <person name="Gouret P."/>
            <person name="Lesage-Meessen L."/>
            <person name="Lombard V."/>
            <person name="Mariette J."/>
            <person name="Noirot C."/>
            <person name="Park J."/>
            <person name="Patyshakuliyeva A."/>
            <person name="Wieneger R.A.B."/>
            <person name="Wosten H.A.B."/>
            <person name="Martin F."/>
            <person name="Coutinho P.M."/>
            <person name="de Vries R."/>
            <person name="Martinez A.T."/>
            <person name="Klopp C."/>
            <person name="Pontarotti P."/>
            <person name="Henrissat B."/>
            <person name="Record E."/>
        </authorList>
    </citation>
    <scope>NUCLEOTIDE SEQUENCE [LARGE SCALE GENOMIC DNA]</scope>
    <source>
        <strain evidence="17">BRFM137</strain>
    </source>
</reference>
<dbReference type="Proteomes" id="UP000029665">
    <property type="component" value="Unassembled WGS sequence"/>
</dbReference>
<dbReference type="InterPro" id="IPR031127">
    <property type="entry name" value="E3_UB_ligase_RBR"/>
</dbReference>
<dbReference type="Pfam" id="PF14608">
    <property type="entry name" value="zf-CCCH_2"/>
    <property type="match status" value="2"/>
</dbReference>
<feature type="zinc finger region" description="C3H1-type" evidence="10">
    <location>
        <begin position="144"/>
        <end position="166"/>
    </location>
</feature>
<evidence type="ECO:0000256" key="4">
    <source>
        <dbReference type="ARBA" id="ARBA00022723"/>
    </source>
</evidence>
<evidence type="ECO:0000259" key="16">
    <source>
        <dbReference type="PROSITE" id="PS51873"/>
    </source>
</evidence>
<dbReference type="PANTHER" id="PTHR11685">
    <property type="entry name" value="RBR FAMILY RING FINGER AND IBR DOMAIN-CONTAINING"/>
    <property type="match status" value="1"/>
</dbReference>
<feature type="zinc finger region" description="C3H1-type" evidence="10">
    <location>
        <begin position="11"/>
        <end position="33"/>
    </location>
</feature>
<gene>
    <name evidence="17" type="ORF">BN946_scf185008.g64</name>
</gene>
<dbReference type="Pfam" id="PF01485">
    <property type="entry name" value="IBR"/>
    <property type="match status" value="1"/>
</dbReference>
<dbReference type="SMART" id="SM00356">
    <property type="entry name" value="ZnF_C3H1"/>
    <property type="match status" value="4"/>
</dbReference>